<dbReference type="HOGENOM" id="CLU_033707_2_0_10"/>
<reference evidence="3" key="1">
    <citation type="submission" date="2012-02" db="EMBL/GenBank/DDBJ databases">
        <title>The complete genome of Solitalea canadensis DSM 3403.</title>
        <authorList>
            <consortium name="US DOE Joint Genome Institute (JGI-PGF)"/>
            <person name="Lucas S."/>
            <person name="Copeland A."/>
            <person name="Lapidus A."/>
            <person name="Glavina del Rio T."/>
            <person name="Dalin E."/>
            <person name="Tice H."/>
            <person name="Bruce D."/>
            <person name="Goodwin L."/>
            <person name="Pitluck S."/>
            <person name="Peters L."/>
            <person name="Ovchinnikova G."/>
            <person name="Lu M."/>
            <person name="Kyrpides N."/>
            <person name="Mavromatis K."/>
            <person name="Ivanova N."/>
            <person name="Brettin T."/>
            <person name="Detter J.C."/>
            <person name="Han C."/>
            <person name="Larimer F."/>
            <person name="Land M."/>
            <person name="Hauser L."/>
            <person name="Markowitz V."/>
            <person name="Cheng J.-F."/>
            <person name="Hugenholtz P."/>
            <person name="Woyke T."/>
            <person name="Wu D."/>
            <person name="Spring S."/>
            <person name="Schroeder M."/>
            <person name="Kopitz M."/>
            <person name="Brambilla E."/>
            <person name="Klenk H.-P."/>
            <person name="Eisen J.A."/>
        </authorList>
    </citation>
    <scope>NUCLEOTIDE SEQUENCE</scope>
    <source>
        <strain evidence="3">DSM 3403</strain>
    </source>
</reference>
<keyword evidence="1 3" id="KW-0378">Hydrolase</keyword>
<protein>
    <submittedName>
        <fullName evidence="3">Dienelactone hydrolase-like enzyme</fullName>
    </submittedName>
</protein>
<proteinExistence type="predicted"/>
<dbReference type="KEGG" id="scn:Solca_2314"/>
<dbReference type="InterPro" id="IPR002471">
    <property type="entry name" value="Pept_S9_AS"/>
</dbReference>
<accession>H8KR89</accession>
<evidence type="ECO:0000259" key="2">
    <source>
        <dbReference type="Pfam" id="PF12146"/>
    </source>
</evidence>
<dbReference type="InterPro" id="IPR029058">
    <property type="entry name" value="AB_hydrolase_fold"/>
</dbReference>
<dbReference type="Proteomes" id="UP000007590">
    <property type="component" value="Chromosome"/>
</dbReference>
<dbReference type="GO" id="GO:0052689">
    <property type="term" value="F:carboxylic ester hydrolase activity"/>
    <property type="evidence" value="ECO:0007669"/>
    <property type="project" value="TreeGrafter"/>
</dbReference>
<evidence type="ECO:0000256" key="1">
    <source>
        <dbReference type="ARBA" id="ARBA00022801"/>
    </source>
</evidence>
<keyword evidence="4" id="KW-1185">Reference proteome</keyword>
<dbReference type="STRING" id="929556.Solca_2314"/>
<dbReference type="SUPFAM" id="SSF53474">
    <property type="entry name" value="alpha/beta-Hydrolases"/>
    <property type="match status" value="1"/>
</dbReference>
<dbReference type="Gene3D" id="3.40.50.1820">
    <property type="entry name" value="alpha/beta hydrolase"/>
    <property type="match status" value="1"/>
</dbReference>
<dbReference type="GO" id="GO:0006508">
    <property type="term" value="P:proteolysis"/>
    <property type="evidence" value="ECO:0007669"/>
    <property type="project" value="InterPro"/>
</dbReference>
<dbReference type="GO" id="GO:0004252">
    <property type="term" value="F:serine-type endopeptidase activity"/>
    <property type="evidence" value="ECO:0007669"/>
    <property type="project" value="InterPro"/>
</dbReference>
<sequence>MPNYQTSMLKRIPSLIILLFASLSVSSQSLDIVGGWYGVANIGNQLRLNLYISRENDKLRANMDSPDQKVFGIPVDEITLNTDTLTIKIHRIGFSYKGIYNIARQTIVGQFMQSGFVKELSFGREEIQAVLKAEDAQDKAQELPYYKEEIVFRNKKDKIDFSGSFTRPKGSGKYPAVVLISGSGPQDRDETISGHKPFFVLSDYLTKQGFAVLRYDDRGFGKSSGTFSTSSLYGFADDARAAFAYLKSRADVDATKIGLIGHSEGGYIASMIAADNKEIAFIVLLAGPGTTGKEVLLTQTRILMEAGGAEESRIKTEENTIRKASAVIFSDKDSIAQAHELKTIFEDYWTKIPESDKSNQAYSEGFVNSRVKIWQSSWFSEFVKFDPKPYLEKVKCPVLAINGTKDLQVEYKSNLSAIQSALEKGGNQRVTFAAMENLNHLFQTAQKGTVDEYAFIKETISPKALKLIGKWMKQETGK</sequence>
<gene>
    <name evidence="3" type="ordered locus">Solca_2314</name>
</gene>
<evidence type="ECO:0000313" key="3">
    <source>
        <dbReference type="EMBL" id="AFD07356.1"/>
    </source>
</evidence>
<dbReference type="PROSITE" id="PS00708">
    <property type="entry name" value="PRO_ENDOPEP_SER"/>
    <property type="match status" value="1"/>
</dbReference>
<dbReference type="InterPro" id="IPR053145">
    <property type="entry name" value="AB_hydrolase_Est10"/>
</dbReference>
<evidence type="ECO:0000313" key="4">
    <source>
        <dbReference type="Proteomes" id="UP000007590"/>
    </source>
</evidence>
<dbReference type="AlphaFoldDB" id="H8KR89"/>
<dbReference type="PANTHER" id="PTHR43265:SF1">
    <property type="entry name" value="ESTERASE ESTD"/>
    <property type="match status" value="1"/>
</dbReference>
<dbReference type="Pfam" id="PF12146">
    <property type="entry name" value="Hydrolase_4"/>
    <property type="match status" value="1"/>
</dbReference>
<organism evidence="3 4">
    <name type="scientific">Solitalea canadensis (strain ATCC 29591 / DSM 3403 / JCM 21819 / LMG 8368 / NBRC 15130 / NCIMB 12057 / USAM 9D)</name>
    <name type="common">Flexibacter canadensis</name>
    <dbReference type="NCBI Taxonomy" id="929556"/>
    <lineage>
        <taxon>Bacteria</taxon>
        <taxon>Pseudomonadati</taxon>
        <taxon>Bacteroidota</taxon>
        <taxon>Sphingobacteriia</taxon>
        <taxon>Sphingobacteriales</taxon>
        <taxon>Sphingobacteriaceae</taxon>
        <taxon>Solitalea</taxon>
    </lineage>
</organism>
<dbReference type="eggNOG" id="COG1073">
    <property type="taxonomic scope" value="Bacteria"/>
</dbReference>
<name>H8KR89_SOLCM</name>
<dbReference type="EMBL" id="CP003349">
    <property type="protein sequence ID" value="AFD07356.1"/>
    <property type="molecule type" value="Genomic_DNA"/>
</dbReference>
<dbReference type="PANTHER" id="PTHR43265">
    <property type="entry name" value="ESTERASE ESTD"/>
    <property type="match status" value="1"/>
</dbReference>
<feature type="domain" description="Serine aminopeptidase S33" evidence="2">
    <location>
        <begin position="201"/>
        <end position="293"/>
    </location>
</feature>
<dbReference type="InterPro" id="IPR022742">
    <property type="entry name" value="Hydrolase_4"/>
</dbReference>